<feature type="domain" description="Restriction endonuclease type IV Mrr" evidence="1">
    <location>
        <begin position="51"/>
        <end position="169"/>
    </location>
</feature>
<dbReference type="InterPro" id="IPR007560">
    <property type="entry name" value="Restrct_endonuc_IV_Mrr"/>
</dbReference>
<comment type="caution">
    <text evidence="2">The sequence shown here is derived from an EMBL/GenBank/DDBJ whole genome shotgun (WGS) entry which is preliminary data.</text>
</comment>
<organism evidence="2">
    <name type="scientific">bioreactor metagenome</name>
    <dbReference type="NCBI Taxonomy" id="1076179"/>
    <lineage>
        <taxon>unclassified sequences</taxon>
        <taxon>metagenomes</taxon>
        <taxon>ecological metagenomes</taxon>
    </lineage>
</organism>
<evidence type="ECO:0000259" key="1">
    <source>
        <dbReference type="Pfam" id="PF04471"/>
    </source>
</evidence>
<dbReference type="EMBL" id="VSSQ01005114">
    <property type="protein sequence ID" value="MPM27904.1"/>
    <property type="molecule type" value="Genomic_DNA"/>
</dbReference>
<dbReference type="Pfam" id="PF04471">
    <property type="entry name" value="Mrr_cat"/>
    <property type="match status" value="1"/>
</dbReference>
<evidence type="ECO:0000313" key="2">
    <source>
        <dbReference type="EMBL" id="MPM27904.1"/>
    </source>
</evidence>
<accession>A0A644YP77</accession>
<gene>
    <name evidence="2" type="ORF">SDC9_74419</name>
</gene>
<dbReference type="GO" id="GO:0004519">
    <property type="term" value="F:endonuclease activity"/>
    <property type="evidence" value="ECO:0007669"/>
    <property type="project" value="InterPro"/>
</dbReference>
<name>A0A644YP77_9ZZZZ</name>
<dbReference type="GO" id="GO:0009307">
    <property type="term" value="P:DNA restriction-modification system"/>
    <property type="evidence" value="ECO:0007669"/>
    <property type="project" value="InterPro"/>
</dbReference>
<dbReference type="AlphaFoldDB" id="A0A644YP77"/>
<proteinExistence type="predicted"/>
<dbReference type="GO" id="GO:0003677">
    <property type="term" value="F:DNA binding"/>
    <property type="evidence" value="ECO:0007669"/>
    <property type="project" value="InterPro"/>
</dbReference>
<reference evidence="2" key="1">
    <citation type="submission" date="2019-08" db="EMBL/GenBank/DDBJ databases">
        <authorList>
            <person name="Kucharzyk K."/>
            <person name="Murdoch R.W."/>
            <person name="Higgins S."/>
            <person name="Loffler F."/>
        </authorList>
    </citation>
    <scope>NUCLEOTIDE SEQUENCE</scope>
</reference>
<sequence>MLLERKRSLSRDILYPTDLMDNEQKQQFLGLIEDTNAEEIVSKIFTIEDSDTLEQESFTELLEKIYLRQGYQILKNVNRKGFNADICAVNEKEKSILIMQCKHSMDKDKTLAVGGVQEVIAFQPDYRKAYPKYNMLLSVCSNCEKFEDDAHALANTKHVKLICRQDLRLLLEEAKIDYNEGMWSD</sequence>
<protein>
    <recommendedName>
        <fullName evidence="1">Restriction endonuclease type IV Mrr domain-containing protein</fullName>
    </recommendedName>
</protein>